<dbReference type="GO" id="GO:0016020">
    <property type="term" value="C:membrane"/>
    <property type="evidence" value="ECO:0007669"/>
    <property type="project" value="UniProtKB-SubCell"/>
</dbReference>
<dbReference type="Pfam" id="PF01594">
    <property type="entry name" value="AI-2E_transport"/>
    <property type="match status" value="1"/>
</dbReference>
<evidence type="ECO:0000313" key="7">
    <source>
        <dbReference type="EMBL" id="MBC5992461.1"/>
    </source>
</evidence>
<dbReference type="EMBL" id="JACRVF010000001">
    <property type="protein sequence ID" value="MBC5992461.1"/>
    <property type="molecule type" value="Genomic_DNA"/>
</dbReference>
<feature type="transmembrane region" description="Helical" evidence="6">
    <location>
        <begin position="145"/>
        <end position="168"/>
    </location>
</feature>
<keyword evidence="3 6" id="KW-0812">Transmembrane</keyword>
<evidence type="ECO:0000256" key="5">
    <source>
        <dbReference type="ARBA" id="ARBA00023136"/>
    </source>
</evidence>
<feature type="transmembrane region" description="Helical" evidence="6">
    <location>
        <begin position="267"/>
        <end position="290"/>
    </location>
</feature>
<feature type="transmembrane region" description="Helical" evidence="6">
    <location>
        <begin position="302"/>
        <end position="331"/>
    </location>
</feature>
<gene>
    <name evidence="7" type="ORF">H8S84_06385</name>
</gene>
<name>A0A923N6R1_9BACT</name>
<dbReference type="PANTHER" id="PTHR21716">
    <property type="entry name" value="TRANSMEMBRANE PROTEIN"/>
    <property type="match status" value="1"/>
</dbReference>
<dbReference type="Proteomes" id="UP000603640">
    <property type="component" value="Unassembled WGS sequence"/>
</dbReference>
<feature type="transmembrane region" description="Helical" evidence="6">
    <location>
        <begin position="33"/>
        <end position="52"/>
    </location>
</feature>
<feature type="transmembrane region" description="Helical" evidence="6">
    <location>
        <begin position="64"/>
        <end position="86"/>
    </location>
</feature>
<dbReference type="RefSeq" id="WP_187066405.1">
    <property type="nucleotide sequence ID" value="NZ_JACRVF010000001.1"/>
</dbReference>
<evidence type="ECO:0000256" key="1">
    <source>
        <dbReference type="ARBA" id="ARBA00004141"/>
    </source>
</evidence>
<evidence type="ECO:0000256" key="4">
    <source>
        <dbReference type="ARBA" id="ARBA00022989"/>
    </source>
</evidence>
<comment type="subcellular location">
    <subcellularLocation>
        <location evidence="1">Membrane</location>
        <topology evidence="1">Multi-pass membrane protein</topology>
    </subcellularLocation>
</comment>
<comment type="similarity">
    <text evidence="2">Belongs to the autoinducer-2 exporter (AI-2E) (TC 2.A.86) family.</text>
</comment>
<evidence type="ECO:0000256" key="3">
    <source>
        <dbReference type="ARBA" id="ARBA00022692"/>
    </source>
</evidence>
<sequence length="348" mass="37886">MADLSSFAKRVALAAFIILLIASAFYMLGKHGYFFLLVFAGVLLAVLLSGIAEWFENKLHLKHGLALFLAVLLFFGVLVGAFYFIVPTVSKQIQEMQQTLPSAIRKIQDWLQGFGVGQKLMNKVPQNMSDLLPQDQSIFSKFSSIFSATLSVLADIVIVVVTAIFLAANPKLYTVGFSKLFPIRHRSRVMQVLGKCYNTLKLWLLAMLLAMTIIGVSTAISYSLLGLPLALALGIITFLLAFIPNIGPWLAAIPAGLVGLTVSPQMALYALLLYGAIQMVETYAITPIIFQKTVDLPPALLLFFQVLLGILQGAIGLLLAAPLLAVVMVVVNELYVKDVLEKGQVQPS</sequence>
<protein>
    <submittedName>
        <fullName evidence="7">AI-2E family transporter</fullName>
    </submittedName>
</protein>
<dbReference type="PANTHER" id="PTHR21716:SF62">
    <property type="entry name" value="TRANSPORT PROTEIN YDBI-RELATED"/>
    <property type="match status" value="1"/>
</dbReference>
<evidence type="ECO:0000256" key="6">
    <source>
        <dbReference type="SAM" id="Phobius"/>
    </source>
</evidence>
<evidence type="ECO:0000313" key="8">
    <source>
        <dbReference type="Proteomes" id="UP000603640"/>
    </source>
</evidence>
<feature type="transmembrane region" description="Helical" evidence="6">
    <location>
        <begin position="231"/>
        <end position="260"/>
    </location>
</feature>
<keyword evidence="4 6" id="KW-1133">Transmembrane helix</keyword>
<dbReference type="AlphaFoldDB" id="A0A923N6R1"/>
<accession>A0A923N6R1</accession>
<feature type="transmembrane region" description="Helical" evidence="6">
    <location>
        <begin position="7"/>
        <end position="27"/>
    </location>
</feature>
<organism evidence="7 8">
    <name type="scientific">Pontibacter cellulosilyticus</name>
    <dbReference type="NCBI Taxonomy" id="1720253"/>
    <lineage>
        <taxon>Bacteria</taxon>
        <taxon>Pseudomonadati</taxon>
        <taxon>Bacteroidota</taxon>
        <taxon>Cytophagia</taxon>
        <taxon>Cytophagales</taxon>
        <taxon>Hymenobacteraceae</taxon>
        <taxon>Pontibacter</taxon>
    </lineage>
</organism>
<keyword evidence="5 6" id="KW-0472">Membrane</keyword>
<reference evidence="7" key="1">
    <citation type="submission" date="2020-08" db="EMBL/GenBank/DDBJ databases">
        <title>Pontibacter sp. SD6 16S ribosomal RNA gene Genome sequencing and assembly.</title>
        <authorList>
            <person name="Kang M."/>
        </authorList>
    </citation>
    <scope>NUCLEOTIDE SEQUENCE</scope>
    <source>
        <strain evidence="7">SD6</strain>
    </source>
</reference>
<proteinExistence type="inferred from homology"/>
<keyword evidence="8" id="KW-1185">Reference proteome</keyword>
<dbReference type="GO" id="GO:0055085">
    <property type="term" value="P:transmembrane transport"/>
    <property type="evidence" value="ECO:0007669"/>
    <property type="project" value="TreeGrafter"/>
</dbReference>
<evidence type="ECO:0000256" key="2">
    <source>
        <dbReference type="ARBA" id="ARBA00009773"/>
    </source>
</evidence>
<comment type="caution">
    <text evidence="7">The sequence shown here is derived from an EMBL/GenBank/DDBJ whole genome shotgun (WGS) entry which is preliminary data.</text>
</comment>
<dbReference type="InterPro" id="IPR002549">
    <property type="entry name" value="AI-2E-like"/>
</dbReference>
<feature type="transmembrane region" description="Helical" evidence="6">
    <location>
        <begin position="202"/>
        <end position="225"/>
    </location>
</feature>